<feature type="disulfide bond" evidence="8">
    <location>
        <begin position="236"/>
        <end position="268"/>
    </location>
</feature>
<dbReference type="InParanoid" id="A0A251TPG8"/>
<dbReference type="GO" id="GO:0006032">
    <property type="term" value="P:chitin catabolic process"/>
    <property type="evidence" value="ECO:0007669"/>
    <property type="project" value="UniProtKB-KW"/>
</dbReference>
<reference evidence="12" key="3">
    <citation type="submission" date="2020-06" db="EMBL/GenBank/DDBJ databases">
        <title>Helianthus annuus Genome sequencing and assembly Release 2.</title>
        <authorList>
            <person name="Gouzy J."/>
            <person name="Langlade N."/>
            <person name="Munos S."/>
        </authorList>
    </citation>
    <scope>NUCLEOTIDE SEQUENCE</scope>
    <source>
        <tissue evidence="12">Leaves</tissue>
    </source>
</reference>
<dbReference type="EMBL" id="CM007899">
    <property type="protein sequence ID" value="OTG12466.1"/>
    <property type="molecule type" value="Genomic_DNA"/>
</dbReference>
<evidence type="ECO:0000256" key="1">
    <source>
        <dbReference type="ARBA" id="ARBA00003102"/>
    </source>
</evidence>
<dbReference type="PANTHER" id="PTHR22595">
    <property type="entry name" value="CHITINASE-RELATED"/>
    <property type="match status" value="1"/>
</dbReference>
<name>A0A251TPG8_HELAN</name>
<dbReference type="GO" id="GO:0004568">
    <property type="term" value="F:chitinase activity"/>
    <property type="evidence" value="ECO:0000318"/>
    <property type="project" value="GO_Central"/>
</dbReference>
<dbReference type="CDD" id="cd00035">
    <property type="entry name" value="ChtBD1"/>
    <property type="match status" value="1"/>
</dbReference>
<dbReference type="InterPro" id="IPR036861">
    <property type="entry name" value="Endochitinase-like_sf"/>
</dbReference>
<reference evidence="12 14" key="1">
    <citation type="journal article" date="2017" name="Nature">
        <title>The sunflower genome provides insights into oil metabolism, flowering and Asterid evolution.</title>
        <authorList>
            <person name="Badouin H."/>
            <person name="Gouzy J."/>
            <person name="Grassa C.J."/>
            <person name="Murat F."/>
            <person name="Staton S.E."/>
            <person name="Cottret L."/>
            <person name="Lelandais-Briere C."/>
            <person name="Owens G.L."/>
            <person name="Carrere S."/>
            <person name="Mayjonade B."/>
            <person name="Legrand L."/>
            <person name="Gill N."/>
            <person name="Kane N.C."/>
            <person name="Bowers J.E."/>
            <person name="Hubner S."/>
            <person name="Bellec A."/>
            <person name="Berard A."/>
            <person name="Berges H."/>
            <person name="Blanchet N."/>
            <person name="Boniface M.C."/>
            <person name="Brunel D."/>
            <person name="Catrice O."/>
            <person name="Chaidir N."/>
            <person name="Claudel C."/>
            <person name="Donnadieu C."/>
            <person name="Faraut T."/>
            <person name="Fievet G."/>
            <person name="Helmstetter N."/>
            <person name="King M."/>
            <person name="Knapp S.J."/>
            <person name="Lai Z."/>
            <person name="Le Paslier M.C."/>
            <person name="Lippi Y."/>
            <person name="Lorenzon L."/>
            <person name="Mandel J.R."/>
            <person name="Marage G."/>
            <person name="Marchand G."/>
            <person name="Marquand E."/>
            <person name="Bret-Mestries E."/>
            <person name="Morien E."/>
            <person name="Nambeesan S."/>
            <person name="Nguyen T."/>
            <person name="Pegot-Espagnet P."/>
            <person name="Pouilly N."/>
            <person name="Raftis F."/>
            <person name="Sallet E."/>
            <person name="Schiex T."/>
            <person name="Thomas J."/>
            <person name="Vandecasteele C."/>
            <person name="Vares D."/>
            <person name="Vear F."/>
            <person name="Vautrin S."/>
            <person name="Crespi M."/>
            <person name="Mangin B."/>
            <person name="Burke J.M."/>
            <person name="Salse J."/>
            <person name="Munos S."/>
            <person name="Vincourt P."/>
            <person name="Rieseberg L.H."/>
            <person name="Langlade N.B."/>
        </authorList>
    </citation>
    <scope>NUCLEOTIDE SEQUENCE [LARGE SCALE GENOMIC DNA]</scope>
    <source>
        <strain evidence="14">cv. SF193</strain>
        <tissue evidence="12">Leaves</tissue>
    </source>
</reference>
<keyword evidence="5" id="KW-0119">Carbohydrate metabolism</keyword>
<keyword evidence="5" id="KW-0624">Polysaccharide degradation</keyword>
<dbReference type="PIRSF" id="PIRSF001060">
    <property type="entry name" value="Endochitinase"/>
    <property type="match status" value="1"/>
</dbReference>
<dbReference type="OMA" id="HETGQMC"/>
<feature type="domain" description="Chitin-binding type-1" evidence="11">
    <location>
        <begin position="22"/>
        <end position="57"/>
    </location>
</feature>
<feature type="disulfide bond" evidence="8 9">
    <location>
        <begin position="27"/>
        <end position="39"/>
    </location>
</feature>
<evidence type="ECO:0000259" key="11">
    <source>
        <dbReference type="PROSITE" id="PS50941"/>
    </source>
</evidence>
<evidence type="ECO:0000313" key="14">
    <source>
        <dbReference type="Proteomes" id="UP000215914"/>
    </source>
</evidence>
<feature type="active site" description="Proton donor" evidence="7">
    <location>
        <position position="129"/>
    </location>
</feature>
<dbReference type="GO" id="GO:0006952">
    <property type="term" value="P:defense response"/>
    <property type="evidence" value="ECO:0007669"/>
    <property type="project" value="UniProtKB-KW"/>
</dbReference>
<dbReference type="InterPro" id="IPR023346">
    <property type="entry name" value="Lysozyme-like_dom_sf"/>
</dbReference>
<dbReference type="Gene3D" id="3.30.20.10">
    <property type="entry name" value="Endochitinase, domain 2"/>
    <property type="match status" value="1"/>
</dbReference>
<evidence type="ECO:0000313" key="12">
    <source>
        <dbReference type="EMBL" id="KAF5787713.1"/>
    </source>
</evidence>
<keyword evidence="3 9" id="KW-0147">Chitin-binding</keyword>
<feature type="disulfide bond" evidence="8">
    <location>
        <begin position="85"/>
        <end position="134"/>
    </location>
</feature>
<dbReference type="CDD" id="cd00325">
    <property type="entry name" value="chitinase_GH19"/>
    <property type="match status" value="1"/>
</dbReference>
<dbReference type="EC" id="3.2.1.14" evidence="12"/>
<dbReference type="GO" id="GO:0016998">
    <property type="term" value="P:cell wall macromolecule catabolic process"/>
    <property type="evidence" value="ECO:0007669"/>
    <property type="project" value="InterPro"/>
</dbReference>
<dbReference type="GO" id="GO:0005975">
    <property type="term" value="P:carbohydrate metabolic process"/>
    <property type="evidence" value="ECO:0007669"/>
    <property type="project" value="InterPro"/>
</dbReference>
<keyword evidence="10" id="KW-0732">Signal</keyword>
<keyword evidence="5" id="KW-0146">Chitin degradation</keyword>
<dbReference type="Pfam" id="PF00187">
    <property type="entry name" value="Chitin_bind_1"/>
    <property type="match status" value="1"/>
</dbReference>
<comment type="similarity">
    <text evidence="2">Belongs to the glycosyl hydrolase 19 family. Chitinase class I subfamily.</text>
</comment>
<evidence type="ECO:0000313" key="13">
    <source>
        <dbReference type="EMBL" id="OTG12466.1"/>
    </source>
</evidence>
<evidence type="ECO:0000256" key="8">
    <source>
        <dbReference type="PIRSR" id="PIRSR001060-2"/>
    </source>
</evidence>
<dbReference type="Gramene" id="mRNA:HanXRQr2_Chr10g0455961">
    <property type="protein sequence ID" value="mRNA:HanXRQr2_Chr10g0455961"/>
    <property type="gene ID" value="HanXRQr2_Chr10g0455961"/>
</dbReference>
<dbReference type="PANTHER" id="PTHR22595:SF193">
    <property type="entry name" value="ENDOCHITINASE EP3"/>
    <property type="match status" value="1"/>
</dbReference>
<dbReference type="SMART" id="SM00270">
    <property type="entry name" value="ChtBD1"/>
    <property type="match status" value="1"/>
</dbReference>
<dbReference type="InterPro" id="IPR018371">
    <property type="entry name" value="Chitin-binding_1_CS"/>
</dbReference>
<comment type="function">
    <text evidence="1">Defense against chitin-containing fungal pathogens.</text>
</comment>
<accession>A0A251TPG8</accession>
<evidence type="ECO:0000256" key="10">
    <source>
        <dbReference type="SAM" id="SignalP"/>
    </source>
</evidence>
<dbReference type="Gene3D" id="3.30.60.10">
    <property type="entry name" value="Endochitinase-like"/>
    <property type="match status" value="1"/>
</dbReference>
<dbReference type="InterPro" id="IPR001002">
    <property type="entry name" value="Chitin-bd_1"/>
</dbReference>
<comment type="caution">
    <text evidence="9">Lacks conserved residue(s) required for the propagation of feature annotation.</text>
</comment>
<feature type="disulfide bond" evidence="8 9">
    <location>
        <begin position="32"/>
        <end position="46"/>
    </location>
</feature>
<dbReference type="OrthoDB" id="5985073at2759"/>
<dbReference type="PROSITE" id="PS50941">
    <property type="entry name" value="CHIT_BIND_I_2"/>
    <property type="match status" value="1"/>
</dbReference>
<protein>
    <submittedName>
        <fullName evidence="12">Chitinase</fullName>
        <ecNumber evidence="12">3.2.1.14</ecNumber>
    </submittedName>
    <submittedName>
        <fullName evidence="13">Putative glycoside hydrolase, family 19, Lysozyme-like domain protein</fullName>
    </submittedName>
</protein>
<gene>
    <name evidence="13" type="ORF">HannXRQ_Chr10g0309931</name>
    <name evidence="12" type="ORF">HanXRQr2_Chr10g0455961</name>
</gene>
<keyword evidence="6 8" id="KW-1015">Disulfide bond</keyword>
<dbReference type="GO" id="GO:0008843">
    <property type="term" value="F:endochitinase activity"/>
    <property type="evidence" value="ECO:0007669"/>
    <property type="project" value="UniProtKB-EC"/>
</dbReference>
<dbReference type="SUPFAM" id="SSF53955">
    <property type="entry name" value="Lysozyme-like"/>
    <property type="match status" value="1"/>
</dbReference>
<dbReference type="Pfam" id="PF00182">
    <property type="entry name" value="Glyco_hydro_19"/>
    <property type="match status" value="1"/>
</dbReference>
<dbReference type="EMBL" id="MNCJ02000325">
    <property type="protein sequence ID" value="KAF5787713.1"/>
    <property type="molecule type" value="Genomic_DNA"/>
</dbReference>
<feature type="signal peptide" evidence="10">
    <location>
        <begin position="1"/>
        <end position="22"/>
    </location>
</feature>
<evidence type="ECO:0000256" key="3">
    <source>
        <dbReference type="ARBA" id="ARBA00022669"/>
    </source>
</evidence>
<evidence type="ECO:0000256" key="9">
    <source>
        <dbReference type="PROSITE-ProRule" id="PRU00261"/>
    </source>
</evidence>
<keyword evidence="12" id="KW-0326">Glycosidase</keyword>
<sequence>MKTYGILIVAGLIFAGILNSAAQNCGCTPDLCCSKDGYCGNSEAYCGAGCQEGPCSRSPTNNVDVGSIVTDAFFNGITEQARGDCQGRGFYTRATFLQAIGYYPEFGRVGSEEDSRREIAAFFAHVTHETGFFCHIEEVDGYLQNYCDTKYPQYPCTPNKGYYGRGPLQLTWNYNYGQAGNALKFDGLNNPEIVATDPLISFRAALYYWMNNVHSVILSGKGFGATIQAINGVKECNGADSNSVNSRVQYYTRYCSQLSIAPGDNLQC</sequence>
<dbReference type="InterPro" id="IPR000726">
    <property type="entry name" value="Glyco_hydro_19_cat"/>
</dbReference>
<dbReference type="AlphaFoldDB" id="A0A251TPG8"/>
<dbReference type="PROSITE" id="PS00773">
    <property type="entry name" value="CHITINASE_19_1"/>
    <property type="match status" value="1"/>
</dbReference>
<dbReference type="GO" id="GO:0008061">
    <property type="term" value="F:chitin binding"/>
    <property type="evidence" value="ECO:0007669"/>
    <property type="project" value="UniProtKB-UniRule"/>
</dbReference>
<keyword evidence="13" id="KW-0378">Hydrolase</keyword>
<dbReference type="PROSITE" id="PS00026">
    <property type="entry name" value="CHIT_BIND_I_1"/>
    <property type="match status" value="1"/>
</dbReference>
<keyword evidence="14" id="KW-1185">Reference proteome</keyword>
<organism evidence="13 14">
    <name type="scientific">Helianthus annuus</name>
    <name type="common">Common sunflower</name>
    <dbReference type="NCBI Taxonomy" id="4232"/>
    <lineage>
        <taxon>Eukaryota</taxon>
        <taxon>Viridiplantae</taxon>
        <taxon>Streptophyta</taxon>
        <taxon>Embryophyta</taxon>
        <taxon>Tracheophyta</taxon>
        <taxon>Spermatophyta</taxon>
        <taxon>Magnoliopsida</taxon>
        <taxon>eudicotyledons</taxon>
        <taxon>Gunneridae</taxon>
        <taxon>Pentapetalae</taxon>
        <taxon>asterids</taxon>
        <taxon>campanulids</taxon>
        <taxon>Asterales</taxon>
        <taxon>Asteraceae</taxon>
        <taxon>Asteroideae</taxon>
        <taxon>Heliantheae alliance</taxon>
        <taxon>Heliantheae</taxon>
        <taxon>Helianthus</taxon>
    </lineage>
</organism>
<dbReference type="Gene3D" id="1.10.530.10">
    <property type="match status" value="1"/>
</dbReference>
<feature type="disulfide bond" evidence="8">
    <location>
        <begin position="147"/>
        <end position="156"/>
    </location>
</feature>
<reference evidence="13" key="2">
    <citation type="submission" date="2017-02" db="EMBL/GenBank/DDBJ databases">
        <title>Sunflower complete genome.</title>
        <authorList>
            <person name="Langlade N."/>
            <person name="Munos S."/>
        </authorList>
    </citation>
    <scope>NUCLEOTIDE SEQUENCE [LARGE SCALE GENOMIC DNA]</scope>
    <source>
        <tissue evidence="13">Leaves</tissue>
    </source>
</reference>
<evidence type="ECO:0000256" key="6">
    <source>
        <dbReference type="ARBA" id="ARBA00023157"/>
    </source>
</evidence>
<evidence type="ECO:0000256" key="2">
    <source>
        <dbReference type="ARBA" id="ARBA00009373"/>
    </source>
</evidence>
<evidence type="ECO:0000256" key="7">
    <source>
        <dbReference type="PIRSR" id="PIRSR001060-1"/>
    </source>
</evidence>
<proteinExistence type="inferred from homology"/>
<keyword evidence="4" id="KW-0611">Plant defense</keyword>
<evidence type="ECO:0000256" key="4">
    <source>
        <dbReference type="ARBA" id="ARBA00022821"/>
    </source>
</evidence>
<dbReference type="SUPFAM" id="SSF57016">
    <property type="entry name" value="Plant lectins/antimicrobial peptides"/>
    <property type="match status" value="1"/>
</dbReference>
<dbReference type="Proteomes" id="UP000215914">
    <property type="component" value="Chromosome 10"/>
</dbReference>
<evidence type="ECO:0000256" key="5">
    <source>
        <dbReference type="ARBA" id="ARBA00023024"/>
    </source>
</evidence>
<dbReference type="InterPro" id="IPR016283">
    <property type="entry name" value="Glyco_hydro_19"/>
</dbReference>
<dbReference type="STRING" id="4232.A0A251TPG8"/>
<dbReference type="FunFam" id="3.30.20.10:FF:000001">
    <property type="entry name" value="Endochitinase (Chitinase)"/>
    <property type="match status" value="1"/>
</dbReference>
<feature type="chain" id="PRO_5013010225" evidence="10">
    <location>
        <begin position="23"/>
        <end position="268"/>
    </location>
</feature>